<reference evidence="6 7" key="1">
    <citation type="journal article" date="2020" name="Syst. Appl. Microbiol.">
        <title>Arthrospiribacter ruber gen. nov., sp. nov., a novel bacterium isolated from Arthrospira cultures.</title>
        <authorList>
            <person name="Waleron M."/>
            <person name="Misztak A."/>
            <person name="Waleron M.M."/>
            <person name="Furmaniak M."/>
            <person name="Mrozik A."/>
            <person name="Waleron K."/>
        </authorList>
    </citation>
    <scope>NUCLEOTIDE SEQUENCE [LARGE SCALE GENOMIC DNA]</scope>
    <source>
        <strain evidence="6 7">DPMB0001</strain>
    </source>
</reference>
<dbReference type="GO" id="GO:0006355">
    <property type="term" value="P:regulation of DNA-templated transcription"/>
    <property type="evidence" value="ECO:0007669"/>
    <property type="project" value="InterPro"/>
</dbReference>
<dbReference type="EMBL" id="RPHB01000008">
    <property type="protein sequence ID" value="MBW3469541.1"/>
    <property type="molecule type" value="Genomic_DNA"/>
</dbReference>
<evidence type="ECO:0000313" key="7">
    <source>
        <dbReference type="Proteomes" id="UP000727490"/>
    </source>
</evidence>
<dbReference type="PANTHER" id="PTHR44591">
    <property type="entry name" value="STRESS RESPONSE REGULATOR PROTEIN 1"/>
    <property type="match status" value="1"/>
</dbReference>
<dbReference type="SMART" id="SM00448">
    <property type="entry name" value="REC"/>
    <property type="match status" value="1"/>
</dbReference>
<dbReference type="GO" id="GO:0000160">
    <property type="term" value="P:phosphorelay signal transduction system"/>
    <property type="evidence" value="ECO:0007669"/>
    <property type="project" value="InterPro"/>
</dbReference>
<dbReference type="Proteomes" id="UP000727490">
    <property type="component" value="Unassembled WGS sequence"/>
</dbReference>
<sequence>MNQKILVIEDNREMLENISDILKLASYDVIGASNGKEGIQLAQSSSPDLILCDIVMPEHDGYEVLHILNKNKKTSDIPFIFLSAKAEKSDFRTGMNLGADDYLVKPFDGHELLTVIEKSIQKNHMLKTSFRDTVWGQGFIEFKDRESKELSKLIKGKQKRTFYKKEIIYNEGDTAHDIFFISNGLLKTFKSSTDGKELITGLHGPGSFLGYVSILGNVAYTESAFTMDESEVFQIPKNEFLNTLGTNKEISTYFLMQLSNRLIKSEEFMVDLAYASNRQRTASVLNRLHEQFHNSQDLNSFIELSRKDISYLVGTATESLNRCLAEFRDEKIIELCPEGIRILDFPKLKKIIY</sequence>
<dbReference type="PANTHER" id="PTHR44591:SF23">
    <property type="entry name" value="CHEY SUBFAMILY"/>
    <property type="match status" value="1"/>
</dbReference>
<dbReference type="CDD" id="cd17574">
    <property type="entry name" value="REC_OmpR"/>
    <property type="match status" value="1"/>
</dbReference>
<dbReference type="PROSITE" id="PS51063">
    <property type="entry name" value="HTH_CRP_2"/>
    <property type="match status" value="1"/>
</dbReference>
<comment type="caution">
    <text evidence="6">The sequence shown here is derived from an EMBL/GenBank/DDBJ whole genome shotgun (WGS) entry which is preliminary data.</text>
</comment>
<accession>A0A951MCN5</accession>
<dbReference type="CDD" id="cd00038">
    <property type="entry name" value="CAP_ED"/>
    <property type="match status" value="1"/>
</dbReference>
<evidence type="ECO:0000259" key="5">
    <source>
        <dbReference type="PROSITE" id="PS51063"/>
    </source>
</evidence>
<dbReference type="InterPro" id="IPR012318">
    <property type="entry name" value="HTH_CRP"/>
</dbReference>
<dbReference type="SMART" id="SM00100">
    <property type="entry name" value="cNMP"/>
    <property type="match status" value="1"/>
</dbReference>
<dbReference type="SMART" id="SM00419">
    <property type="entry name" value="HTH_CRP"/>
    <property type="match status" value="1"/>
</dbReference>
<dbReference type="PROSITE" id="PS50110">
    <property type="entry name" value="RESPONSE_REGULATORY"/>
    <property type="match status" value="1"/>
</dbReference>
<dbReference type="Pfam" id="PF13545">
    <property type="entry name" value="HTH_Crp_2"/>
    <property type="match status" value="1"/>
</dbReference>
<keyword evidence="1 2" id="KW-0597">Phosphoprotein</keyword>
<dbReference type="Pfam" id="PF00072">
    <property type="entry name" value="Response_reg"/>
    <property type="match status" value="1"/>
</dbReference>
<dbReference type="GO" id="GO:0003677">
    <property type="term" value="F:DNA binding"/>
    <property type="evidence" value="ECO:0007669"/>
    <property type="project" value="InterPro"/>
</dbReference>
<dbReference type="RefSeq" id="WP_219292719.1">
    <property type="nucleotide sequence ID" value="NZ_RPHB01000008.1"/>
</dbReference>
<dbReference type="Pfam" id="PF00027">
    <property type="entry name" value="cNMP_binding"/>
    <property type="match status" value="1"/>
</dbReference>
<keyword evidence="7" id="KW-1185">Reference proteome</keyword>
<organism evidence="6 7">
    <name type="scientific">Arthrospiribacter ruber</name>
    <dbReference type="NCBI Taxonomy" id="2487934"/>
    <lineage>
        <taxon>Bacteria</taxon>
        <taxon>Pseudomonadati</taxon>
        <taxon>Bacteroidota</taxon>
        <taxon>Cytophagia</taxon>
        <taxon>Cytophagales</taxon>
        <taxon>Cyclobacteriaceae</taxon>
        <taxon>Arthrospiribacter</taxon>
    </lineage>
</organism>
<dbReference type="InterPro" id="IPR001789">
    <property type="entry name" value="Sig_transdc_resp-reg_receiver"/>
</dbReference>
<evidence type="ECO:0000256" key="1">
    <source>
        <dbReference type="ARBA" id="ARBA00022553"/>
    </source>
</evidence>
<feature type="domain" description="HTH crp-type" evidence="5">
    <location>
        <begin position="275"/>
        <end position="346"/>
    </location>
</feature>
<dbReference type="InterPro" id="IPR050595">
    <property type="entry name" value="Bact_response_regulator"/>
</dbReference>
<dbReference type="PROSITE" id="PS50042">
    <property type="entry name" value="CNMP_BINDING_3"/>
    <property type="match status" value="1"/>
</dbReference>
<protein>
    <submittedName>
        <fullName evidence="6">Response regulator</fullName>
    </submittedName>
</protein>
<evidence type="ECO:0000259" key="3">
    <source>
        <dbReference type="PROSITE" id="PS50042"/>
    </source>
</evidence>
<feature type="domain" description="Response regulatory" evidence="4">
    <location>
        <begin position="4"/>
        <end position="120"/>
    </location>
</feature>
<gene>
    <name evidence="6" type="ORF">EGN73_17215</name>
</gene>
<evidence type="ECO:0000256" key="2">
    <source>
        <dbReference type="PROSITE-ProRule" id="PRU00169"/>
    </source>
</evidence>
<evidence type="ECO:0000313" key="6">
    <source>
        <dbReference type="EMBL" id="MBW3469541.1"/>
    </source>
</evidence>
<evidence type="ECO:0000259" key="4">
    <source>
        <dbReference type="PROSITE" id="PS50110"/>
    </source>
</evidence>
<feature type="modified residue" description="4-aspartylphosphate" evidence="2">
    <location>
        <position position="53"/>
    </location>
</feature>
<feature type="domain" description="Cyclic nucleotide-binding" evidence="3">
    <location>
        <begin position="141"/>
        <end position="261"/>
    </location>
</feature>
<proteinExistence type="predicted"/>
<dbReference type="InterPro" id="IPR000595">
    <property type="entry name" value="cNMP-bd_dom"/>
</dbReference>
<name>A0A951MCN5_9BACT</name>
<dbReference type="AlphaFoldDB" id="A0A951MCN5"/>